<dbReference type="Proteomes" id="UP000681317">
    <property type="component" value="Chromosome"/>
</dbReference>
<name>A0ABN6G2B7_9GAMM</name>
<evidence type="ECO:0000313" key="1">
    <source>
        <dbReference type="EMBL" id="BCT93883.1"/>
    </source>
</evidence>
<organism evidence="1 2">
    <name type="scientific">Noviluteimonas caseinilytica</name>
    <dbReference type="NCBI Taxonomy" id="2675101"/>
    <lineage>
        <taxon>Bacteria</taxon>
        <taxon>Pseudomonadati</taxon>
        <taxon>Pseudomonadota</taxon>
        <taxon>Gammaproteobacteria</taxon>
        <taxon>Lysobacterales</taxon>
        <taxon>Lysobacteraceae</taxon>
        <taxon>Noviluteimonas</taxon>
    </lineage>
</organism>
<sequence length="145" mass="15608">MQASPRRSTIGRAGSNIPPMTRRARHRLRIALLAIVCLLFQQAALAAYLCPIEQMPAGMAAMAGHCAEMGMDLARDNPALCDKHCNPEHSVVVDTVKLSVPPLALPAPMLVPLVLQSTSRVAVQADVPIARSDPPPRLRFCSLLI</sequence>
<protein>
    <submittedName>
        <fullName evidence="1">Uncharacterized protein</fullName>
    </submittedName>
</protein>
<dbReference type="EMBL" id="AP024545">
    <property type="protein sequence ID" value="BCT93883.1"/>
    <property type="molecule type" value="Genomic_DNA"/>
</dbReference>
<evidence type="ECO:0000313" key="2">
    <source>
        <dbReference type="Proteomes" id="UP000681317"/>
    </source>
</evidence>
<accession>A0ABN6G2B7</accession>
<gene>
    <name evidence="1" type="ORF">LYSCAS_29070</name>
</gene>
<reference evidence="1 2" key="1">
    <citation type="submission" date="2021-03" db="EMBL/GenBank/DDBJ databases">
        <title>Complete Genome Sequences of Two Lysobacter Strains Isolated from Sea Water (Lysobacter caseinilyticus) and Soil (Lysobacter helvus) in South Korea.</title>
        <authorList>
            <person name="Watanabe Y."/>
            <person name="Arakawa K."/>
        </authorList>
    </citation>
    <scope>NUCLEOTIDE SEQUENCE [LARGE SCALE GENOMIC DNA]</scope>
    <source>
        <strain evidence="1 2">KVB24</strain>
    </source>
</reference>
<keyword evidence="2" id="KW-1185">Reference proteome</keyword>
<proteinExistence type="predicted"/>